<evidence type="ECO:0000313" key="2">
    <source>
        <dbReference type="Proteomes" id="UP001143856"/>
    </source>
</evidence>
<protein>
    <submittedName>
        <fullName evidence="1">Uncharacterized protein</fullName>
    </submittedName>
</protein>
<sequence length="568" mass="63880">MAQASPTNAALLANFASRVLLAFIGILINQVPLQLLIRNGEFAAVVFIVDVAIMNLTTIVNSFIWRDDDWSTWWDGAGLCDIEVYLSAPLQTIYASSIFAVMYHLAQQVKVTGAARDQSERTRRNLIQAAIIFPIPLVQLVFTHFDLAQRYIIGTLIGCSAVYDVSWPKTLVFDAPPAVFAVLSVPYAVLLWRRYRALTKQAQGMLKSGSEASIRANRTRRRLYNMCISILVVYVPVMMYFLVYNIKDTLSSYKAYDYHRMHWSATPYPWETILFVPSWIIPSVVMNQPWIPIATSFVILSFFGMTMEARQTYRQIAEYIGLGSCFRKFKRRKDQASSSADESGRTRESRKMLLPSHAKDAIEYGQNPHCEISVMGAVAENDCTQHSADHPTTILVSASQLRLPHPNTPINQENRPAPLTAQPRRKRRRTGTSDKSTGSLTRFGRDASTPMLPLHNMWRRGRGETDSRRALGSFLARDVRETVSRVESERPASRPESVQVRIPIMHRRSAPYGCGADSLGIRRVRETQRASFPREQTLASLYTASEARTDKSCSSAGRDVSGKIGVAK</sequence>
<evidence type="ECO:0000313" key="1">
    <source>
        <dbReference type="EMBL" id="KAJ2986587.1"/>
    </source>
</evidence>
<organism evidence="1 2">
    <name type="scientific">Xylaria curta</name>
    <dbReference type="NCBI Taxonomy" id="42375"/>
    <lineage>
        <taxon>Eukaryota</taxon>
        <taxon>Fungi</taxon>
        <taxon>Dikarya</taxon>
        <taxon>Ascomycota</taxon>
        <taxon>Pezizomycotina</taxon>
        <taxon>Sordariomycetes</taxon>
        <taxon>Xylariomycetidae</taxon>
        <taxon>Xylariales</taxon>
        <taxon>Xylariaceae</taxon>
        <taxon>Xylaria</taxon>
    </lineage>
</organism>
<name>A0ACC1P6R5_9PEZI</name>
<reference evidence="1" key="1">
    <citation type="submission" date="2022-10" db="EMBL/GenBank/DDBJ databases">
        <title>Genome Sequence of Xylaria curta.</title>
        <authorList>
            <person name="Buettner E."/>
        </authorList>
    </citation>
    <scope>NUCLEOTIDE SEQUENCE</scope>
    <source>
        <strain evidence="1">Babe10</strain>
    </source>
</reference>
<keyword evidence="2" id="KW-1185">Reference proteome</keyword>
<accession>A0ACC1P6R5</accession>
<dbReference type="Proteomes" id="UP001143856">
    <property type="component" value="Unassembled WGS sequence"/>
</dbReference>
<gene>
    <name evidence="1" type="ORF">NUW58_g4955</name>
</gene>
<proteinExistence type="predicted"/>
<comment type="caution">
    <text evidence="1">The sequence shown here is derived from an EMBL/GenBank/DDBJ whole genome shotgun (WGS) entry which is preliminary data.</text>
</comment>
<dbReference type="EMBL" id="JAPDGR010000924">
    <property type="protein sequence ID" value="KAJ2986587.1"/>
    <property type="molecule type" value="Genomic_DNA"/>
</dbReference>